<keyword evidence="1" id="KW-0812">Transmembrane</keyword>
<accession>A0ABX5Y325</accession>
<keyword evidence="4" id="KW-1185">Reference proteome</keyword>
<sequence length="82" mass="9538">MTSWEIVLAALGWCTLINLGMLTFSTVIVVGCEKSVGRLHQKWFHLESHEIRQEYFRYLANYKLLVLVFNLVPYLALRLAIP</sequence>
<reference evidence="3 4" key="1">
    <citation type="submission" date="2019-02" db="EMBL/GenBank/DDBJ databases">
        <title>Deep-cultivation of Planctomycetes and their phenomic and genomic characterization uncovers novel biology.</title>
        <authorList>
            <person name="Wiegand S."/>
            <person name="Jogler M."/>
            <person name="Boedeker C."/>
            <person name="Pinto D."/>
            <person name="Vollmers J."/>
            <person name="Rivas-Marin E."/>
            <person name="Kohn T."/>
            <person name="Peeters S.H."/>
            <person name="Heuer A."/>
            <person name="Rast P."/>
            <person name="Oberbeckmann S."/>
            <person name="Bunk B."/>
            <person name="Jeske O."/>
            <person name="Meyerdierks A."/>
            <person name="Storesund J.E."/>
            <person name="Kallscheuer N."/>
            <person name="Luecker S."/>
            <person name="Lage O.M."/>
            <person name="Pohl T."/>
            <person name="Merkel B.J."/>
            <person name="Hornburger P."/>
            <person name="Mueller R.-W."/>
            <person name="Bruemmer F."/>
            <person name="Labrenz M."/>
            <person name="Spormann A.M."/>
            <person name="Op den Camp H."/>
            <person name="Overmann J."/>
            <person name="Amann R."/>
            <person name="Jetten M.S.M."/>
            <person name="Mascher T."/>
            <person name="Medema M.H."/>
            <person name="Devos D.P."/>
            <person name="Kaster A.-K."/>
            <person name="Ovreas L."/>
            <person name="Rohde M."/>
            <person name="Galperin M.Y."/>
            <person name="Jogler C."/>
        </authorList>
    </citation>
    <scope>NUCLEOTIDE SEQUENCE [LARGE SCALE GENOMIC DNA]</scope>
    <source>
        <strain evidence="3 4">TBK1r</strain>
    </source>
</reference>
<feature type="domain" description="DUF6868" evidence="2">
    <location>
        <begin position="5"/>
        <end position="79"/>
    </location>
</feature>
<keyword evidence="1" id="KW-0472">Membrane</keyword>
<dbReference type="InterPro" id="IPR049220">
    <property type="entry name" value="DUF6868"/>
</dbReference>
<dbReference type="Pfam" id="PF21742">
    <property type="entry name" value="DUF6868"/>
    <property type="match status" value="1"/>
</dbReference>
<organism evidence="3 4">
    <name type="scientific">Stieleria magnilauensis</name>
    <dbReference type="NCBI Taxonomy" id="2527963"/>
    <lineage>
        <taxon>Bacteria</taxon>
        <taxon>Pseudomonadati</taxon>
        <taxon>Planctomycetota</taxon>
        <taxon>Planctomycetia</taxon>
        <taxon>Pirellulales</taxon>
        <taxon>Pirellulaceae</taxon>
        <taxon>Stieleria</taxon>
    </lineage>
</organism>
<evidence type="ECO:0000313" key="3">
    <source>
        <dbReference type="EMBL" id="QDV88683.1"/>
    </source>
</evidence>
<proteinExistence type="predicted"/>
<feature type="transmembrane region" description="Helical" evidence="1">
    <location>
        <begin position="62"/>
        <end position="81"/>
    </location>
</feature>
<protein>
    <recommendedName>
        <fullName evidence="2">DUF6868 domain-containing protein</fullName>
    </recommendedName>
</protein>
<keyword evidence="1" id="KW-1133">Transmembrane helix</keyword>
<evidence type="ECO:0000256" key="1">
    <source>
        <dbReference type="SAM" id="Phobius"/>
    </source>
</evidence>
<dbReference type="EMBL" id="CP036432">
    <property type="protein sequence ID" value="QDV88683.1"/>
    <property type="molecule type" value="Genomic_DNA"/>
</dbReference>
<feature type="transmembrane region" description="Helical" evidence="1">
    <location>
        <begin position="6"/>
        <end position="32"/>
    </location>
</feature>
<gene>
    <name evidence="3" type="ORF">TBK1r_77180</name>
</gene>
<dbReference type="RefSeq" id="WP_145221262.1">
    <property type="nucleotide sequence ID" value="NZ_CP036432.1"/>
</dbReference>
<dbReference type="Proteomes" id="UP000318081">
    <property type="component" value="Chromosome"/>
</dbReference>
<evidence type="ECO:0000313" key="4">
    <source>
        <dbReference type="Proteomes" id="UP000318081"/>
    </source>
</evidence>
<name>A0ABX5Y325_9BACT</name>
<evidence type="ECO:0000259" key="2">
    <source>
        <dbReference type="Pfam" id="PF21742"/>
    </source>
</evidence>